<gene>
    <name evidence="9" type="ORF">THITE_2107879</name>
</gene>
<feature type="region of interest" description="Disordered" evidence="6">
    <location>
        <begin position="294"/>
        <end position="314"/>
    </location>
</feature>
<dbReference type="Pfam" id="PF20684">
    <property type="entry name" value="Fung_rhodopsin"/>
    <property type="match status" value="1"/>
</dbReference>
<name>G2QW60_THETT</name>
<evidence type="ECO:0000256" key="6">
    <source>
        <dbReference type="SAM" id="MobiDB-lite"/>
    </source>
</evidence>
<protein>
    <recommendedName>
        <fullName evidence="8">Rhodopsin domain-containing protein</fullName>
    </recommendedName>
</protein>
<dbReference type="Proteomes" id="UP000008181">
    <property type="component" value="Chromosome 1"/>
</dbReference>
<dbReference type="AlphaFoldDB" id="G2QW60"/>
<dbReference type="HOGENOM" id="CLU_028200_6_1_1"/>
<evidence type="ECO:0000256" key="1">
    <source>
        <dbReference type="ARBA" id="ARBA00004141"/>
    </source>
</evidence>
<evidence type="ECO:0000256" key="2">
    <source>
        <dbReference type="ARBA" id="ARBA00022692"/>
    </source>
</evidence>
<dbReference type="InterPro" id="IPR052337">
    <property type="entry name" value="SAT4-like"/>
</dbReference>
<evidence type="ECO:0000256" key="4">
    <source>
        <dbReference type="ARBA" id="ARBA00023136"/>
    </source>
</evidence>
<evidence type="ECO:0000256" key="7">
    <source>
        <dbReference type="SAM" id="Phobius"/>
    </source>
</evidence>
<feature type="transmembrane region" description="Helical" evidence="7">
    <location>
        <begin position="206"/>
        <end position="227"/>
    </location>
</feature>
<keyword evidence="3 7" id="KW-1133">Transmembrane helix</keyword>
<sequence length="360" mass="39910">MTSCGVAPYIDHTYIPVLAVFLALAVAAVFLRFFNKFKTTGKYGWDDWFLLLALAGCVAYSAIAFEETNHGLGTDVWAVEPDDITYLFTGFYISMLMYAASRLFIRHSIILFYLRIFTIGNPRPIVIGTMVVNTALSAGVVLSVAFQCQPVSLFWTRWDLQHEGHCLPSMLVFWSGAIATMVMDVWVILLPLPYVARLQLSLKKRLGVSFMLAIGVSVVAFSILKFLAVNNIDKASNPTVSFARVGIWSALEIDLGVLCTCLPSMRLLIGSYLTKWGWVGEEDSVRKAPRISFRNNHSSGRTRATPGSTFQGSCDSQSRIRITTTIQQNASPSESETYLPLHSIELGTHQQGVVKVQAWS</sequence>
<evidence type="ECO:0000313" key="10">
    <source>
        <dbReference type="Proteomes" id="UP000008181"/>
    </source>
</evidence>
<dbReference type="KEGG" id="ttt:THITE_2107879"/>
<comment type="similarity">
    <text evidence="5">Belongs to the SAT4 family.</text>
</comment>
<dbReference type="PANTHER" id="PTHR33048">
    <property type="entry name" value="PTH11-LIKE INTEGRAL MEMBRANE PROTEIN (AFU_ORTHOLOGUE AFUA_5G11245)"/>
    <property type="match status" value="1"/>
</dbReference>
<keyword evidence="10" id="KW-1185">Reference proteome</keyword>
<organism evidence="9 10">
    <name type="scientific">Thermothielavioides terrestris (strain ATCC 38088 / NRRL 8126)</name>
    <name type="common">Thielavia terrestris</name>
    <dbReference type="NCBI Taxonomy" id="578455"/>
    <lineage>
        <taxon>Eukaryota</taxon>
        <taxon>Fungi</taxon>
        <taxon>Dikarya</taxon>
        <taxon>Ascomycota</taxon>
        <taxon>Pezizomycotina</taxon>
        <taxon>Sordariomycetes</taxon>
        <taxon>Sordariomycetidae</taxon>
        <taxon>Sordariales</taxon>
        <taxon>Chaetomiaceae</taxon>
        <taxon>Thermothielavioides</taxon>
        <taxon>Thermothielavioides terrestris</taxon>
    </lineage>
</organism>
<comment type="subcellular location">
    <subcellularLocation>
        <location evidence="1">Membrane</location>
        <topology evidence="1">Multi-pass membrane protein</topology>
    </subcellularLocation>
</comment>
<evidence type="ECO:0000259" key="8">
    <source>
        <dbReference type="Pfam" id="PF20684"/>
    </source>
</evidence>
<keyword evidence="4 7" id="KW-0472">Membrane</keyword>
<dbReference type="OrthoDB" id="2496787at2759"/>
<dbReference type="GeneID" id="11516612"/>
<feature type="domain" description="Rhodopsin" evidence="8">
    <location>
        <begin position="31"/>
        <end position="269"/>
    </location>
</feature>
<accession>G2QW60</accession>
<feature type="transmembrane region" description="Helical" evidence="7">
    <location>
        <begin position="14"/>
        <end position="35"/>
    </location>
</feature>
<dbReference type="eggNOG" id="ENOG502T4AD">
    <property type="taxonomic scope" value="Eukaryota"/>
</dbReference>
<feature type="transmembrane region" description="Helical" evidence="7">
    <location>
        <begin position="85"/>
        <end position="105"/>
    </location>
</feature>
<keyword evidence="2 7" id="KW-0812">Transmembrane</keyword>
<dbReference type="InterPro" id="IPR049326">
    <property type="entry name" value="Rhodopsin_dom_fungi"/>
</dbReference>
<evidence type="ECO:0000256" key="3">
    <source>
        <dbReference type="ARBA" id="ARBA00022989"/>
    </source>
</evidence>
<reference evidence="9 10" key="1">
    <citation type="journal article" date="2011" name="Nat. Biotechnol.">
        <title>Comparative genomic analysis of the thermophilic biomass-degrading fungi Myceliophthora thermophila and Thielavia terrestris.</title>
        <authorList>
            <person name="Berka R.M."/>
            <person name="Grigoriev I.V."/>
            <person name="Otillar R."/>
            <person name="Salamov A."/>
            <person name="Grimwood J."/>
            <person name="Reid I."/>
            <person name="Ishmael N."/>
            <person name="John T."/>
            <person name="Darmond C."/>
            <person name="Moisan M.-C."/>
            <person name="Henrissat B."/>
            <person name="Coutinho P.M."/>
            <person name="Lombard V."/>
            <person name="Natvig D.O."/>
            <person name="Lindquist E."/>
            <person name="Schmutz J."/>
            <person name="Lucas S."/>
            <person name="Harris P."/>
            <person name="Powlowski J."/>
            <person name="Bellemare A."/>
            <person name="Taylor D."/>
            <person name="Butler G."/>
            <person name="de Vries R.P."/>
            <person name="Allijn I.E."/>
            <person name="van den Brink J."/>
            <person name="Ushinsky S."/>
            <person name="Storms R."/>
            <person name="Powell A.J."/>
            <person name="Paulsen I.T."/>
            <person name="Elbourne L.D.H."/>
            <person name="Baker S.E."/>
            <person name="Magnuson J."/>
            <person name="LaBoissiere S."/>
            <person name="Clutterbuck A.J."/>
            <person name="Martinez D."/>
            <person name="Wogulis M."/>
            <person name="de Leon A.L."/>
            <person name="Rey M.W."/>
            <person name="Tsang A."/>
        </authorList>
    </citation>
    <scope>NUCLEOTIDE SEQUENCE [LARGE SCALE GENOMIC DNA]</scope>
    <source>
        <strain evidence="10">ATCC 38088 / NRRL 8126</strain>
    </source>
</reference>
<dbReference type="RefSeq" id="XP_003649371.1">
    <property type="nucleotide sequence ID" value="XM_003649323.1"/>
</dbReference>
<feature type="transmembrane region" description="Helical" evidence="7">
    <location>
        <begin position="47"/>
        <end position="65"/>
    </location>
</feature>
<proteinExistence type="inferred from homology"/>
<dbReference type="GO" id="GO:0016020">
    <property type="term" value="C:membrane"/>
    <property type="evidence" value="ECO:0007669"/>
    <property type="project" value="UniProtKB-SubCell"/>
</dbReference>
<evidence type="ECO:0000313" key="9">
    <source>
        <dbReference type="EMBL" id="AEO63035.1"/>
    </source>
</evidence>
<dbReference type="EMBL" id="CP003009">
    <property type="protein sequence ID" value="AEO63035.1"/>
    <property type="molecule type" value="Genomic_DNA"/>
</dbReference>
<feature type="transmembrane region" description="Helical" evidence="7">
    <location>
        <begin position="125"/>
        <end position="146"/>
    </location>
</feature>
<dbReference type="PANTHER" id="PTHR33048:SF143">
    <property type="entry name" value="EXTRACELLULAR MEMBRANE PROTEIN CFEM DOMAIN-CONTAINING PROTEIN-RELATED"/>
    <property type="match status" value="1"/>
</dbReference>
<dbReference type="STRING" id="578455.G2QW60"/>
<evidence type="ECO:0000256" key="5">
    <source>
        <dbReference type="ARBA" id="ARBA00038359"/>
    </source>
</evidence>
<feature type="transmembrane region" description="Helical" evidence="7">
    <location>
        <begin position="171"/>
        <end position="194"/>
    </location>
</feature>